<sequence>MRFDLFTHGYALETLKHDKPRVLYVSYGETDDFAHDGLYDQTLIAARRTDAFIGELWAALQADPAYAGKTTLIVTTDHGRGTDARPEAWKSHGKPAWPGSDETWIAAIGPSIAPQVTPTKDCLGANQVAATGLKSLGLDWTAFDPAAGPPLAIFKAAGRVSQP</sequence>
<evidence type="ECO:0000313" key="1">
    <source>
        <dbReference type="EMBL" id="QQZ51299.1"/>
    </source>
</evidence>
<proteinExistence type="predicted"/>
<dbReference type="Gene3D" id="3.40.720.10">
    <property type="entry name" value="Alkaline Phosphatase, subunit A"/>
    <property type="match status" value="1"/>
</dbReference>
<organism evidence="1">
    <name type="scientific">Phenylobacterium glaciei</name>
    <dbReference type="NCBI Taxonomy" id="2803784"/>
    <lineage>
        <taxon>Bacteria</taxon>
        <taxon>Pseudomonadati</taxon>
        <taxon>Pseudomonadota</taxon>
        <taxon>Alphaproteobacteria</taxon>
        <taxon>Caulobacterales</taxon>
        <taxon>Caulobacteraceae</taxon>
        <taxon>Phenylobacterium</taxon>
    </lineage>
</organism>
<dbReference type="InterPro" id="IPR017850">
    <property type="entry name" value="Alkaline_phosphatase_core_sf"/>
</dbReference>
<dbReference type="Pfam" id="PF01663">
    <property type="entry name" value="Phosphodiest"/>
    <property type="match status" value="1"/>
</dbReference>
<reference evidence="1" key="1">
    <citation type="submission" date="2021-01" db="EMBL/GenBank/DDBJ databases">
        <title>Genome sequence of Phenylobacterium sp. 20VBR1 isolated from a valley glaceir, Ny-Alesund, Svalbard.</title>
        <authorList>
            <person name="Thomas F.A."/>
            <person name="Krishnan K.P."/>
            <person name="Sinha R.K."/>
        </authorList>
    </citation>
    <scope>NUCLEOTIDE SEQUENCE</scope>
    <source>
        <strain evidence="1">20VBR1</strain>
    </source>
</reference>
<dbReference type="EMBL" id="CP068570">
    <property type="protein sequence ID" value="QQZ51299.1"/>
    <property type="molecule type" value="Genomic_DNA"/>
</dbReference>
<protein>
    <submittedName>
        <fullName evidence="1">Alkaline phosphatase family protein</fullName>
    </submittedName>
</protein>
<name>A0A974P6H5_9CAUL</name>
<dbReference type="AlphaFoldDB" id="A0A974P6H5"/>
<dbReference type="InterPro" id="IPR002591">
    <property type="entry name" value="Phosphodiest/P_Trfase"/>
</dbReference>
<gene>
    <name evidence="1" type="ORF">JKL49_09605</name>
</gene>
<dbReference type="SUPFAM" id="SSF53649">
    <property type="entry name" value="Alkaline phosphatase-like"/>
    <property type="match status" value="1"/>
</dbReference>
<accession>A0A974P6H5</accession>